<protein>
    <submittedName>
        <fullName evidence="1">Uncharacterized protein</fullName>
    </submittedName>
</protein>
<dbReference type="EMBL" id="JH431783">
    <property type="status" value="NOT_ANNOTATED_CDS"/>
    <property type="molecule type" value="Genomic_DNA"/>
</dbReference>
<accession>T1J1D2</accession>
<dbReference type="HOGENOM" id="CLU_2545506_0_0_1"/>
<evidence type="ECO:0000313" key="2">
    <source>
        <dbReference type="Proteomes" id="UP000014500"/>
    </source>
</evidence>
<dbReference type="AlphaFoldDB" id="T1J1D2"/>
<organism evidence="1 2">
    <name type="scientific">Strigamia maritima</name>
    <name type="common">European centipede</name>
    <name type="synonym">Geophilus maritimus</name>
    <dbReference type="NCBI Taxonomy" id="126957"/>
    <lineage>
        <taxon>Eukaryota</taxon>
        <taxon>Metazoa</taxon>
        <taxon>Ecdysozoa</taxon>
        <taxon>Arthropoda</taxon>
        <taxon>Myriapoda</taxon>
        <taxon>Chilopoda</taxon>
        <taxon>Pleurostigmophora</taxon>
        <taxon>Geophilomorpha</taxon>
        <taxon>Linotaeniidae</taxon>
        <taxon>Strigamia</taxon>
    </lineage>
</organism>
<keyword evidence="2" id="KW-1185">Reference proteome</keyword>
<name>T1J1D2_STRMM</name>
<sequence>MAAQCIGVTLLYVQCELKTAHFELGEEHCWPLLSGLFADITVERKKRSKLDGCNFFAAAVREINSWPEFRRVYQKSSMVLAKS</sequence>
<evidence type="ECO:0000313" key="1">
    <source>
        <dbReference type="EnsemblMetazoa" id="SMAR007350-PA"/>
    </source>
</evidence>
<dbReference type="Proteomes" id="UP000014500">
    <property type="component" value="Unassembled WGS sequence"/>
</dbReference>
<reference evidence="2" key="1">
    <citation type="submission" date="2011-05" db="EMBL/GenBank/DDBJ databases">
        <authorList>
            <person name="Richards S.R."/>
            <person name="Qu J."/>
            <person name="Jiang H."/>
            <person name="Jhangiani S.N."/>
            <person name="Agravi P."/>
            <person name="Goodspeed R."/>
            <person name="Gross S."/>
            <person name="Mandapat C."/>
            <person name="Jackson L."/>
            <person name="Mathew T."/>
            <person name="Pu L."/>
            <person name="Thornton R."/>
            <person name="Saada N."/>
            <person name="Wilczek-Boney K.B."/>
            <person name="Lee S."/>
            <person name="Kovar C."/>
            <person name="Wu Y."/>
            <person name="Scherer S.E."/>
            <person name="Worley K.C."/>
            <person name="Muzny D.M."/>
            <person name="Gibbs R."/>
        </authorList>
    </citation>
    <scope>NUCLEOTIDE SEQUENCE</scope>
    <source>
        <strain evidence="2">Brora</strain>
    </source>
</reference>
<proteinExistence type="predicted"/>
<dbReference type="EnsemblMetazoa" id="SMAR007350-RA">
    <property type="protein sequence ID" value="SMAR007350-PA"/>
    <property type="gene ID" value="SMAR007350"/>
</dbReference>
<reference evidence="1" key="2">
    <citation type="submission" date="2015-02" db="UniProtKB">
        <authorList>
            <consortium name="EnsemblMetazoa"/>
        </authorList>
    </citation>
    <scope>IDENTIFICATION</scope>
</reference>